<reference evidence="10" key="1">
    <citation type="journal article" date="2023" name="G3 (Bethesda)">
        <title>Whole genome assembly and annotation of the endangered Caribbean coral Acropora cervicornis.</title>
        <authorList>
            <person name="Selwyn J.D."/>
            <person name="Vollmer S.V."/>
        </authorList>
    </citation>
    <scope>NUCLEOTIDE SEQUENCE</scope>
    <source>
        <strain evidence="10">K2</strain>
    </source>
</reference>
<keyword evidence="3 8" id="KW-0812">Transmembrane</keyword>
<dbReference type="EMBL" id="JARQWQ010000032">
    <property type="protein sequence ID" value="KAK2561488.1"/>
    <property type="molecule type" value="Genomic_DNA"/>
</dbReference>
<keyword evidence="2 6" id="KW-0728">SH3 domain</keyword>
<evidence type="ECO:0000256" key="5">
    <source>
        <dbReference type="ARBA" id="ARBA00023136"/>
    </source>
</evidence>
<reference evidence="10" key="2">
    <citation type="journal article" date="2023" name="Science">
        <title>Genomic signatures of disease resistance in endangered staghorn corals.</title>
        <authorList>
            <person name="Vollmer S.V."/>
            <person name="Selwyn J.D."/>
            <person name="Despard B.A."/>
            <person name="Roesel C.L."/>
        </authorList>
    </citation>
    <scope>NUCLEOTIDE SEQUENCE</scope>
    <source>
        <strain evidence="10">K2</strain>
    </source>
</reference>
<feature type="compositionally biased region" description="Polar residues" evidence="7">
    <location>
        <begin position="635"/>
        <end position="651"/>
    </location>
</feature>
<keyword evidence="5 8" id="KW-0472">Membrane</keyword>
<evidence type="ECO:0000256" key="7">
    <source>
        <dbReference type="SAM" id="MobiDB-lite"/>
    </source>
</evidence>
<evidence type="ECO:0000256" key="1">
    <source>
        <dbReference type="ARBA" id="ARBA00004141"/>
    </source>
</evidence>
<feature type="region of interest" description="Disordered" evidence="7">
    <location>
        <begin position="371"/>
        <end position="443"/>
    </location>
</feature>
<feature type="compositionally biased region" description="Low complexity" evidence="7">
    <location>
        <begin position="657"/>
        <end position="701"/>
    </location>
</feature>
<dbReference type="SUPFAM" id="SSF50044">
    <property type="entry name" value="SH3-domain"/>
    <property type="match status" value="1"/>
</dbReference>
<dbReference type="SUPFAM" id="SSF81324">
    <property type="entry name" value="Voltage-gated potassium channels"/>
    <property type="match status" value="1"/>
</dbReference>
<feature type="compositionally biased region" description="Polar residues" evidence="7">
    <location>
        <begin position="513"/>
        <end position="536"/>
    </location>
</feature>
<evidence type="ECO:0000256" key="8">
    <source>
        <dbReference type="SAM" id="Phobius"/>
    </source>
</evidence>
<dbReference type="Pfam" id="PF07653">
    <property type="entry name" value="SH3_2"/>
    <property type="match status" value="1"/>
</dbReference>
<evidence type="ECO:0000256" key="4">
    <source>
        <dbReference type="ARBA" id="ARBA00022989"/>
    </source>
</evidence>
<sequence length="717" mass="79177">MLAFISNFLWYSHYPHYFWFRDSAATISSLAVFCRLPFNNRQLKEAVSIFLRVAPVMVDLLCLLGIISFLLASVGMELFHLAPETSDGYMYLPACGLGFKTFWCSCLILFQMVTTSNWHEIMNSVMEATGSSWSSLYFVAAYILVNMVVMNLFVAIAIEAFNKLGAKDDDQPQRRPQLDRQISDVPSAIIDLDSSVKHHAVQMISSVASSLFGSARVDQIAERRQSLAATESLNWKNGALKRGSIFKNRRGTIAEEKKEEVVKEEDEVFENDEGKGDKREQVLKRRMKEKKKAKQKMASAEQKVRVVTAFRGNKETDLELQVGDEVVVLKKKDDWWQGRCRSKVGWFPASHVILRTVKAVPDYGKREVYQSTSEGEVLEVKPPSNSTPDENANQVEELVKEKTSSSLNRKENSFFCERSSTGGPLSPGTPPHVRSRMKMKKSGDWRREIHGDLTVMNAEEGPLRLGSEEDSVRECPINEGMELVDIHQGRPSTAMTFDPRSFSGRFVGRSVSPRLSQNSVSPTTRARSISCSSGNMSPGVKHGESNHRSPGVKHSVPTMEFFSPDIATHPSTLTDELSNAPAPSSPGKLSAGSDSSEMEKEKKRRNNNGEMPEWMVNFVTTNNLVVGKDVKLDESQASQSKKHSSNVTSGKGKSVRAGSKTGSKAGAGSQTSRPKSRSSPGGPKKSGSSPTGPRRPSVGRPITPAKGTNKKLISEGQ</sequence>
<proteinExistence type="predicted"/>
<comment type="subcellular location">
    <subcellularLocation>
        <location evidence="1">Membrane</location>
        <topology evidence="1">Multi-pass membrane protein</topology>
    </subcellularLocation>
</comment>
<dbReference type="Proteomes" id="UP001249851">
    <property type="component" value="Unassembled WGS sequence"/>
</dbReference>
<comment type="caution">
    <text evidence="10">The sequence shown here is derived from an EMBL/GenBank/DDBJ whole genome shotgun (WGS) entry which is preliminary data.</text>
</comment>
<dbReference type="PANTHER" id="PTHR46726">
    <property type="entry name" value="TWO PORE CHANNEL 3"/>
    <property type="match status" value="1"/>
</dbReference>
<evidence type="ECO:0000313" key="11">
    <source>
        <dbReference type="Proteomes" id="UP001249851"/>
    </source>
</evidence>
<dbReference type="SMART" id="SM00326">
    <property type="entry name" value="SH3"/>
    <property type="match status" value="1"/>
</dbReference>
<dbReference type="GO" id="GO:0016020">
    <property type="term" value="C:membrane"/>
    <property type="evidence" value="ECO:0007669"/>
    <property type="project" value="UniProtKB-SubCell"/>
</dbReference>
<dbReference type="Gene3D" id="1.10.287.70">
    <property type="match status" value="1"/>
</dbReference>
<feature type="region of interest" description="Disordered" evidence="7">
    <location>
        <begin position="630"/>
        <end position="717"/>
    </location>
</feature>
<feature type="transmembrane region" description="Helical" evidence="8">
    <location>
        <begin position="135"/>
        <end position="158"/>
    </location>
</feature>
<dbReference type="InterPro" id="IPR005821">
    <property type="entry name" value="Ion_trans_dom"/>
</dbReference>
<keyword evidence="4 8" id="KW-1133">Transmembrane helix</keyword>
<evidence type="ECO:0000313" key="10">
    <source>
        <dbReference type="EMBL" id="KAK2561488.1"/>
    </source>
</evidence>
<dbReference type="CDD" id="cd00174">
    <property type="entry name" value="SH3"/>
    <property type="match status" value="1"/>
</dbReference>
<dbReference type="InterPro" id="IPR036028">
    <property type="entry name" value="SH3-like_dom_sf"/>
</dbReference>
<accession>A0AAD9QHQ8</accession>
<evidence type="ECO:0000256" key="3">
    <source>
        <dbReference type="ARBA" id="ARBA00022692"/>
    </source>
</evidence>
<feature type="domain" description="SH3" evidence="9">
    <location>
        <begin position="299"/>
        <end position="357"/>
    </location>
</feature>
<name>A0AAD9QHQ8_ACRCE</name>
<evidence type="ECO:0000256" key="6">
    <source>
        <dbReference type="PROSITE-ProRule" id="PRU00192"/>
    </source>
</evidence>
<keyword evidence="11" id="KW-1185">Reference proteome</keyword>
<feature type="region of interest" description="Disordered" evidence="7">
    <location>
        <begin position="509"/>
        <end position="615"/>
    </location>
</feature>
<protein>
    <submittedName>
        <fullName evidence="10">Voltage-dependent T-type calcium channel subunit alpha-1H</fullName>
    </submittedName>
</protein>
<feature type="transmembrane region" description="Helical" evidence="8">
    <location>
        <begin position="50"/>
        <end position="71"/>
    </location>
</feature>
<evidence type="ECO:0000259" key="9">
    <source>
        <dbReference type="PROSITE" id="PS50002"/>
    </source>
</evidence>
<evidence type="ECO:0000256" key="2">
    <source>
        <dbReference type="ARBA" id="ARBA00022443"/>
    </source>
</evidence>
<dbReference type="PROSITE" id="PS50002">
    <property type="entry name" value="SH3"/>
    <property type="match status" value="1"/>
</dbReference>
<dbReference type="AlphaFoldDB" id="A0AAD9QHQ8"/>
<feature type="compositionally biased region" description="Basic and acidic residues" evidence="7">
    <location>
        <begin position="397"/>
        <end position="412"/>
    </location>
</feature>
<dbReference type="PANTHER" id="PTHR46726:SF2">
    <property type="entry name" value="SH3 DOMAIN-CONTAINING PROTEIN"/>
    <property type="match status" value="1"/>
</dbReference>
<feature type="compositionally biased region" description="Polar residues" evidence="7">
    <location>
        <begin position="383"/>
        <end position="394"/>
    </location>
</feature>
<dbReference type="Pfam" id="PF00520">
    <property type="entry name" value="Ion_trans"/>
    <property type="match status" value="1"/>
</dbReference>
<dbReference type="GO" id="GO:0005216">
    <property type="term" value="F:monoatomic ion channel activity"/>
    <property type="evidence" value="ECO:0007669"/>
    <property type="project" value="InterPro"/>
</dbReference>
<feature type="transmembrane region" description="Helical" evidence="8">
    <location>
        <begin position="91"/>
        <end position="114"/>
    </location>
</feature>
<organism evidence="10 11">
    <name type="scientific">Acropora cervicornis</name>
    <name type="common">Staghorn coral</name>
    <dbReference type="NCBI Taxonomy" id="6130"/>
    <lineage>
        <taxon>Eukaryota</taxon>
        <taxon>Metazoa</taxon>
        <taxon>Cnidaria</taxon>
        <taxon>Anthozoa</taxon>
        <taxon>Hexacorallia</taxon>
        <taxon>Scleractinia</taxon>
        <taxon>Astrocoeniina</taxon>
        <taxon>Acroporidae</taxon>
        <taxon>Acropora</taxon>
    </lineage>
</organism>
<gene>
    <name evidence="10" type="ORF">P5673_015458</name>
</gene>
<dbReference type="Gene3D" id="2.30.30.40">
    <property type="entry name" value="SH3 Domains"/>
    <property type="match status" value="1"/>
</dbReference>
<dbReference type="InterPro" id="IPR001452">
    <property type="entry name" value="SH3_domain"/>
</dbReference>